<gene>
    <name evidence="1" type="ORF">M3I19_06735</name>
</gene>
<evidence type="ECO:0000313" key="2">
    <source>
        <dbReference type="Proteomes" id="UP000831562"/>
    </source>
</evidence>
<dbReference type="AlphaFoldDB" id="A0A9E7DBG2"/>
<organism evidence="1 2">
    <name type="scientific">Lancefieldella parvula</name>
    <dbReference type="NCBI Taxonomy" id="1382"/>
    <lineage>
        <taxon>Bacteria</taxon>
        <taxon>Bacillati</taxon>
        <taxon>Actinomycetota</taxon>
        <taxon>Coriobacteriia</taxon>
        <taxon>Coriobacteriales</taxon>
        <taxon>Atopobiaceae</taxon>
        <taxon>Lancefieldella</taxon>
    </lineage>
</organism>
<dbReference type="EMBL" id="CP097092">
    <property type="protein sequence ID" value="UQF77964.1"/>
    <property type="molecule type" value="Genomic_DNA"/>
</dbReference>
<reference evidence="1" key="1">
    <citation type="submission" date="2022-05" db="EMBL/GenBank/DDBJ databases">
        <title>Using nanopore sequencing to obtain complete genomes from saliva samples.</title>
        <authorList>
            <person name="Baker J.L."/>
        </authorList>
    </citation>
    <scope>NUCLEOTIDE SEQUENCE</scope>
    <source>
        <strain evidence="1">JCVI-JB-Lp32</strain>
    </source>
</reference>
<dbReference type="Proteomes" id="UP000831562">
    <property type="component" value="Chromosome"/>
</dbReference>
<accession>A0A9E7DBG2</accession>
<evidence type="ECO:0000313" key="1">
    <source>
        <dbReference type="EMBL" id="UQF77964.1"/>
    </source>
</evidence>
<sequence>MDEPKKADLASYYKMEELPGPALALQVQDQLVALLLGLLAGLRLDLVVGADRLSRYRVLVGKRDPPHFLRAALPYASGRVLELCHVHQLLLLQSLLAIWLPPTLPP</sequence>
<name>A0A9E7DBG2_9ACTN</name>
<proteinExistence type="predicted"/>
<protein>
    <submittedName>
        <fullName evidence="1">Uncharacterized protein</fullName>
    </submittedName>
</protein>